<feature type="domain" description="PiggyBac transposable element-derived protein" evidence="2">
    <location>
        <begin position="21"/>
        <end position="151"/>
    </location>
</feature>
<evidence type="ECO:0000313" key="4">
    <source>
        <dbReference type="Proteomes" id="UP001159363"/>
    </source>
</evidence>
<dbReference type="Proteomes" id="UP001159363">
    <property type="component" value="Chromosome 14"/>
</dbReference>
<proteinExistence type="predicted"/>
<accession>A0ABQ9GAG1</accession>
<comment type="caution">
    <text evidence="3">The sequence shown here is derived from an EMBL/GenBank/DDBJ whole genome shotgun (WGS) entry which is preliminary data.</text>
</comment>
<dbReference type="Pfam" id="PF13843">
    <property type="entry name" value="DDE_Tnp_1_7"/>
    <property type="match status" value="1"/>
</dbReference>
<evidence type="ECO:0000259" key="2">
    <source>
        <dbReference type="Pfam" id="PF13843"/>
    </source>
</evidence>
<organism evidence="3 4">
    <name type="scientific">Dryococelus australis</name>
    <dbReference type="NCBI Taxonomy" id="614101"/>
    <lineage>
        <taxon>Eukaryota</taxon>
        <taxon>Metazoa</taxon>
        <taxon>Ecdysozoa</taxon>
        <taxon>Arthropoda</taxon>
        <taxon>Hexapoda</taxon>
        <taxon>Insecta</taxon>
        <taxon>Pterygota</taxon>
        <taxon>Neoptera</taxon>
        <taxon>Polyneoptera</taxon>
        <taxon>Phasmatodea</taxon>
        <taxon>Verophasmatodea</taxon>
        <taxon>Anareolatae</taxon>
        <taxon>Phasmatidae</taxon>
        <taxon>Eurycanthinae</taxon>
        <taxon>Dryococelus</taxon>
    </lineage>
</organism>
<feature type="region of interest" description="Disordered" evidence="1">
    <location>
        <begin position="219"/>
        <end position="247"/>
    </location>
</feature>
<name>A0ABQ9GAG1_9NEOP</name>
<dbReference type="PANTHER" id="PTHR47272:SF2">
    <property type="entry name" value="PIGGYBAC TRANSPOSABLE ELEMENT-DERIVED PROTEIN 3-LIKE"/>
    <property type="match status" value="1"/>
</dbReference>
<dbReference type="PANTHER" id="PTHR47272">
    <property type="entry name" value="DDE_TNP_1_7 DOMAIN-CONTAINING PROTEIN"/>
    <property type="match status" value="1"/>
</dbReference>
<evidence type="ECO:0000313" key="3">
    <source>
        <dbReference type="EMBL" id="KAJ8868021.1"/>
    </source>
</evidence>
<keyword evidence="4" id="KW-1185">Reference proteome</keyword>
<sequence>MNRLMNVKPLYKPMLMKLNRMENGIMNDFVSYQGSTTELDKDHVVKFEPGAYVVLHLTSLVHQKNHKLFFDNYFTLYNLLEVLASRKIWAAGTVRTNQFANPPLTSDTEIKKERDYAEEICSKNGDIVMVKWSDNRPVVQASNFISVGEMDEVKRIFIKSKKWTLRIIFHAVGLAVVNSWLEYRKEARLLSVPSKDILDLLHFCLHLAESLILERKPVTPRPRGWPSRASEEFDSPPPPKKVSSSQKCPIPEVQHDLVDHLQKHSQQASAGCCK</sequence>
<reference evidence="3 4" key="1">
    <citation type="submission" date="2023-02" db="EMBL/GenBank/DDBJ databases">
        <title>LHISI_Scaffold_Assembly.</title>
        <authorList>
            <person name="Stuart O.P."/>
            <person name="Cleave R."/>
            <person name="Magrath M.J.L."/>
            <person name="Mikheyev A.S."/>
        </authorList>
    </citation>
    <scope>NUCLEOTIDE SEQUENCE [LARGE SCALE GENOMIC DNA]</scope>
    <source>
        <strain evidence="3">Daus_M_001</strain>
        <tissue evidence="3">Leg muscle</tissue>
    </source>
</reference>
<dbReference type="InterPro" id="IPR029526">
    <property type="entry name" value="PGBD"/>
</dbReference>
<dbReference type="EMBL" id="JARBHB010000015">
    <property type="protein sequence ID" value="KAJ8868021.1"/>
    <property type="molecule type" value="Genomic_DNA"/>
</dbReference>
<evidence type="ECO:0000256" key="1">
    <source>
        <dbReference type="SAM" id="MobiDB-lite"/>
    </source>
</evidence>
<protein>
    <recommendedName>
        <fullName evidence="2">PiggyBac transposable element-derived protein domain-containing protein</fullName>
    </recommendedName>
</protein>
<gene>
    <name evidence="3" type="ORF">PR048_031830</name>
</gene>